<dbReference type="AlphaFoldDB" id="A0AAV0SWA4"/>
<dbReference type="EMBL" id="CANTFM010000048">
    <property type="protein sequence ID" value="CAI5709573.1"/>
    <property type="molecule type" value="Genomic_DNA"/>
</dbReference>
<evidence type="ECO:0000313" key="1">
    <source>
        <dbReference type="EMBL" id="CAI5709573.1"/>
    </source>
</evidence>
<keyword evidence="2" id="KW-1185">Reference proteome</keyword>
<accession>A0AAV0SWA4</accession>
<dbReference type="InterPro" id="IPR036322">
    <property type="entry name" value="WD40_repeat_dom_sf"/>
</dbReference>
<comment type="caution">
    <text evidence="1">The sequence shown here is derived from an EMBL/GenBank/DDBJ whole genome shotgun (WGS) entry which is preliminary data.</text>
</comment>
<organism evidence="1 2">
    <name type="scientific">Peronospora destructor</name>
    <dbReference type="NCBI Taxonomy" id="86335"/>
    <lineage>
        <taxon>Eukaryota</taxon>
        <taxon>Sar</taxon>
        <taxon>Stramenopiles</taxon>
        <taxon>Oomycota</taxon>
        <taxon>Peronosporomycetes</taxon>
        <taxon>Peronosporales</taxon>
        <taxon>Peronosporaceae</taxon>
        <taxon>Peronospora</taxon>
    </lineage>
</organism>
<name>A0AAV0SWA4_9STRA</name>
<reference evidence="1" key="1">
    <citation type="submission" date="2022-12" db="EMBL/GenBank/DDBJ databases">
        <authorList>
            <person name="Webb A."/>
        </authorList>
    </citation>
    <scope>NUCLEOTIDE SEQUENCE</scope>
    <source>
        <strain evidence="1">Pd1</strain>
    </source>
</reference>
<evidence type="ECO:0000313" key="2">
    <source>
        <dbReference type="Proteomes" id="UP001162029"/>
    </source>
</evidence>
<proteinExistence type="predicted"/>
<dbReference type="SUPFAM" id="SSF50978">
    <property type="entry name" value="WD40 repeat-like"/>
    <property type="match status" value="1"/>
</dbReference>
<dbReference type="Proteomes" id="UP001162029">
    <property type="component" value="Unassembled WGS sequence"/>
</dbReference>
<protein>
    <submittedName>
        <fullName evidence="1">Uncharacterized protein</fullName>
    </submittedName>
</protein>
<gene>
    <name evidence="1" type="ORF">PDE001_LOCUS284</name>
</gene>
<sequence>MTARSRFSSDGQFLAIAKLSNTHIDIWNANPVALFSISTIELPARRASLSWLGPRPNKQRADTPVQFGFPAVAPHASKMVIYQPSVLSPDGTSLLSVHETGSVVMEWYVTPIMPPATLEVDTSIRFVRAGGYFGGLLILLLSTSSREMERGEERAILTFLPNQTTIVDLDCHPNLPMSCSVNQEGAISLWNMKVI</sequence>